<feature type="compositionally biased region" description="Low complexity" evidence="1">
    <location>
        <begin position="157"/>
        <end position="178"/>
    </location>
</feature>
<feature type="region of interest" description="Disordered" evidence="1">
    <location>
        <begin position="1089"/>
        <end position="1114"/>
    </location>
</feature>
<feature type="compositionally biased region" description="Low complexity" evidence="1">
    <location>
        <begin position="188"/>
        <end position="199"/>
    </location>
</feature>
<dbReference type="Gene3D" id="3.30.420.10">
    <property type="entry name" value="Ribonuclease H-like superfamily/Ribonuclease H"/>
    <property type="match status" value="1"/>
</dbReference>
<feature type="region of interest" description="Disordered" evidence="1">
    <location>
        <begin position="120"/>
        <end position="220"/>
    </location>
</feature>
<accession>A0A9W6BAC0</accession>
<feature type="compositionally biased region" description="Low complexity" evidence="1">
    <location>
        <begin position="207"/>
        <end position="220"/>
    </location>
</feature>
<dbReference type="InterPro" id="IPR012337">
    <property type="entry name" value="RNaseH-like_sf"/>
</dbReference>
<feature type="compositionally biased region" description="Low complexity" evidence="1">
    <location>
        <begin position="1"/>
        <end position="24"/>
    </location>
</feature>
<feature type="compositionally biased region" description="Gly residues" evidence="1">
    <location>
        <begin position="89"/>
        <end position="101"/>
    </location>
</feature>
<feature type="region of interest" description="Disordered" evidence="1">
    <location>
        <begin position="828"/>
        <end position="849"/>
    </location>
</feature>
<keyword evidence="3" id="KW-1185">Reference proteome</keyword>
<proteinExistence type="predicted"/>
<reference evidence="2 3" key="1">
    <citation type="journal article" date="2023" name="Commun. Biol.">
        <title>Reorganization of the ancestral sex-determining regions during the evolution of trioecy in Pleodorina starrii.</title>
        <authorList>
            <person name="Takahashi K."/>
            <person name="Suzuki S."/>
            <person name="Kawai-Toyooka H."/>
            <person name="Yamamoto K."/>
            <person name="Hamaji T."/>
            <person name="Ootsuki R."/>
            <person name="Yamaguchi H."/>
            <person name="Kawachi M."/>
            <person name="Higashiyama T."/>
            <person name="Nozaki H."/>
        </authorList>
    </citation>
    <scope>NUCLEOTIDE SEQUENCE [LARGE SCALE GENOMIC DNA]</scope>
    <source>
        <strain evidence="2 3">NIES-4479</strain>
    </source>
</reference>
<dbReference type="SUPFAM" id="SSF53098">
    <property type="entry name" value="Ribonuclease H-like"/>
    <property type="match status" value="1"/>
</dbReference>
<name>A0A9W6BAC0_9CHLO</name>
<dbReference type="AlphaFoldDB" id="A0A9W6BAC0"/>
<feature type="region of interest" description="Disordered" evidence="1">
    <location>
        <begin position="1"/>
        <end position="105"/>
    </location>
</feature>
<evidence type="ECO:0008006" key="4">
    <source>
        <dbReference type="Google" id="ProtNLM"/>
    </source>
</evidence>
<protein>
    <recommendedName>
        <fullName evidence="4">3'-5' exonuclease domain-containing protein</fullName>
    </recommendedName>
</protein>
<dbReference type="GO" id="GO:0003676">
    <property type="term" value="F:nucleic acid binding"/>
    <property type="evidence" value="ECO:0007669"/>
    <property type="project" value="InterPro"/>
</dbReference>
<evidence type="ECO:0000313" key="2">
    <source>
        <dbReference type="EMBL" id="GLC48125.1"/>
    </source>
</evidence>
<sequence length="1206" mass="121799">MMPPATADAGREAAAAAATGPADGDLPDQEQLPPPPAATEVGSEEMPHAAHPAEPLFGSYNDGGQEAGEAPYSNEAGANDFPDRLAPGGDAGGGDPGGAEGGETAQPAGVWADEQVHEGDQGAMYDGGTAVPPPAGEWGDFDAGEGGAAWGMDGDEAAAAAAGETSTAAPTDQQQQQQGVSGSETSDRAAGPSGGVRPPGVAPAPRPARGAVAGGPSSSPHLTPEVLAAAAAVVFPGGDPVARLQRGLVGLLLEKYRYQPMGLAELGVRLSRHPALGPLWNDPALHPGTKLRDFVEATAAAAPGILSLERTDVGGKQLSAALRPAALQRAALRRAVAAAYPGGDDVSLVRRAAAAALIDAEGPIPGVGYSLNMPALGVAVIQSASEPRQRLAQTRGSSFSLAGVLTGRPMSATHPTANGGADAAEPTSYIVLTTVGASRVARLDADRLLEDAAAGRLGDLSVVQPVKPRAAVSGPAVVSRAPGAPTAVAAAVPAAAAAAATGAGAGTLSPAPPSPGNTIPPRVKEVLCGAIPEGRPEMHAKRCLALMSAASLGGGASATALPDPPHTLRSSPCGVMLHDLGIKPKGPMRALFDEEPHVFKAGRPSPNYLIELVYRPLLELAATHPGDLAAAVEVLLQGKTYVGMRLRTLANTQDRGPGTAAAAPPPPAAAAAAAPAAAAAAAAHPAVASAAHAASGRSWSVSAPAPRGQPPDYYQRLEKAMGERLEASSASEFITRARRVVATALLRRTGWGRGPMGLPPHSMSVKEVAMLLKSRLPEAFSDQRPHDTFPVNALVLAQQMPLMFQVDKPSNSTKDWSIRLNINSLELSAGLNPTTPPTERDAAGGGGAAATATARSAAAAAPAESSEDVSGYDAYEYNDYNAPTAVPSPPPPAAAAAAEAEAAVSVTAMLSEQPARALAAALAPTIPPDLLPDPKIQIITVPYSAEHVTALSHCLSCPQIGLAAKGVGGVPALVLLYAPAVDSLKPAAAAAAGAAAAAAPAAPPPGGVLPATVYIFDATAAAAAAAAPDGSGGDAGVVLLASLRVLLEEPGVAKVVHGCEQLVPGLEHAVGCVISPLLDTRLVSEMLQPLNLNPRPPPGPDEPPKPDDGNAPELWQLPSNWQAALTTKYWDYHVAALQHASGADSSWLHRPLSDGQLGMLVRSVQHLPELWSALTWLLPRLAQFCSIARAQQCRAMMAPPVGQAAW</sequence>
<comment type="caution">
    <text evidence="2">The sequence shown here is derived from an EMBL/GenBank/DDBJ whole genome shotgun (WGS) entry which is preliminary data.</text>
</comment>
<dbReference type="Proteomes" id="UP001165080">
    <property type="component" value="Unassembled WGS sequence"/>
</dbReference>
<evidence type="ECO:0000313" key="3">
    <source>
        <dbReference type="Proteomes" id="UP001165080"/>
    </source>
</evidence>
<dbReference type="EMBL" id="BRXU01000001">
    <property type="protein sequence ID" value="GLC48125.1"/>
    <property type="molecule type" value="Genomic_DNA"/>
</dbReference>
<organism evidence="2 3">
    <name type="scientific">Pleodorina starrii</name>
    <dbReference type="NCBI Taxonomy" id="330485"/>
    <lineage>
        <taxon>Eukaryota</taxon>
        <taxon>Viridiplantae</taxon>
        <taxon>Chlorophyta</taxon>
        <taxon>core chlorophytes</taxon>
        <taxon>Chlorophyceae</taxon>
        <taxon>CS clade</taxon>
        <taxon>Chlamydomonadales</taxon>
        <taxon>Volvocaceae</taxon>
        <taxon>Pleodorina</taxon>
    </lineage>
</organism>
<evidence type="ECO:0000256" key="1">
    <source>
        <dbReference type="SAM" id="MobiDB-lite"/>
    </source>
</evidence>
<gene>
    <name evidence="2" type="primary">PLEST007484</name>
    <name evidence="2" type="ORF">PLESTB_000061800</name>
</gene>
<dbReference type="InterPro" id="IPR036397">
    <property type="entry name" value="RNaseH_sf"/>
</dbReference>